<keyword evidence="3" id="KW-1185">Reference proteome</keyword>
<dbReference type="Pfam" id="PF01161">
    <property type="entry name" value="PBP"/>
    <property type="match status" value="1"/>
</dbReference>
<reference evidence="2" key="2">
    <citation type="submission" date="2023-04" db="EMBL/GenBank/DDBJ databases">
        <title>'Rhodoalgimonas zhirmunskyi' gen. nov., isolated from a red alga.</title>
        <authorList>
            <person name="Nedashkovskaya O.I."/>
            <person name="Otstavnykh N.Y."/>
            <person name="Bystritskaya E.P."/>
            <person name="Balabanova L.A."/>
            <person name="Isaeva M.P."/>
        </authorList>
    </citation>
    <scope>NUCLEOTIDE SEQUENCE</scope>
    <source>
        <strain evidence="2">10Alg 79</strain>
    </source>
</reference>
<evidence type="ECO:0000313" key="3">
    <source>
        <dbReference type="Proteomes" id="UP001227162"/>
    </source>
</evidence>
<dbReference type="InterPro" id="IPR036610">
    <property type="entry name" value="PEBP-like_sf"/>
</dbReference>
<accession>A0AAJ1X761</accession>
<evidence type="ECO:0000256" key="1">
    <source>
        <dbReference type="SAM" id="SignalP"/>
    </source>
</evidence>
<feature type="chain" id="PRO_5042593858" description="Phospholipid-binding protein" evidence="1">
    <location>
        <begin position="20"/>
        <end position="127"/>
    </location>
</feature>
<comment type="caution">
    <text evidence="2">The sequence shown here is derived from an EMBL/GenBank/DDBJ whole genome shotgun (WGS) entry which is preliminary data.</text>
</comment>
<dbReference type="RefSeq" id="WP_317625804.1">
    <property type="nucleotide sequence ID" value="NZ_JANFFA010000002.1"/>
</dbReference>
<evidence type="ECO:0008006" key="4">
    <source>
        <dbReference type="Google" id="ProtNLM"/>
    </source>
</evidence>
<reference evidence="2" key="1">
    <citation type="submission" date="2022-07" db="EMBL/GenBank/DDBJ databases">
        <authorList>
            <person name="Otstavnykh N."/>
            <person name="Isaeva M."/>
            <person name="Bystritskaya E."/>
        </authorList>
    </citation>
    <scope>NUCLEOTIDE SEQUENCE</scope>
    <source>
        <strain evidence="2">10Alg 79</strain>
    </source>
</reference>
<dbReference type="EMBL" id="JANFFA010000002">
    <property type="protein sequence ID" value="MDQ2094192.1"/>
    <property type="molecule type" value="Genomic_DNA"/>
</dbReference>
<dbReference type="Gene3D" id="3.90.280.10">
    <property type="entry name" value="PEBP-like"/>
    <property type="match status" value="1"/>
</dbReference>
<evidence type="ECO:0000313" key="2">
    <source>
        <dbReference type="EMBL" id="MDQ2094192.1"/>
    </source>
</evidence>
<name>A0AAJ1X761_9RHOB</name>
<sequence>MKHLALAALLTAAATTASAEMTLSFDWGNIPLCTTGRPNIVPNPTFILKGVPKGTTSVTFRLKDLDVPSYSHGGGKVGITGSGKVPPGYFKYKSPCPPSGQHTYEWTATAKAGNKTLTTAKARKKYP</sequence>
<organism evidence="2 3">
    <name type="scientific">Rhodalgimonas zhirmunskyi</name>
    <dbReference type="NCBI Taxonomy" id="2964767"/>
    <lineage>
        <taxon>Bacteria</taxon>
        <taxon>Pseudomonadati</taxon>
        <taxon>Pseudomonadota</taxon>
        <taxon>Alphaproteobacteria</taxon>
        <taxon>Rhodobacterales</taxon>
        <taxon>Roseobacteraceae</taxon>
        <taxon>Rhodalgimonas</taxon>
    </lineage>
</organism>
<dbReference type="AlphaFoldDB" id="A0AAJ1X761"/>
<dbReference type="SUPFAM" id="SSF49777">
    <property type="entry name" value="PEBP-like"/>
    <property type="match status" value="1"/>
</dbReference>
<proteinExistence type="predicted"/>
<dbReference type="InterPro" id="IPR008914">
    <property type="entry name" value="PEBP"/>
</dbReference>
<feature type="signal peptide" evidence="1">
    <location>
        <begin position="1"/>
        <end position="19"/>
    </location>
</feature>
<gene>
    <name evidence="2" type="ORF">NOI20_08730</name>
</gene>
<protein>
    <recommendedName>
        <fullName evidence="4">Phospholipid-binding protein</fullName>
    </recommendedName>
</protein>
<dbReference type="Proteomes" id="UP001227162">
    <property type="component" value="Unassembled WGS sequence"/>
</dbReference>
<keyword evidence="1" id="KW-0732">Signal</keyword>